<gene>
    <name evidence="8" type="ORF">FQY83_17130</name>
</gene>
<dbReference type="SUPFAM" id="SSF103473">
    <property type="entry name" value="MFS general substrate transporter"/>
    <property type="match status" value="1"/>
</dbReference>
<keyword evidence="6" id="KW-1133">Transmembrane helix</keyword>
<comment type="caution">
    <text evidence="8">The sequence shown here is derived from an EMBL/GenBank/DDBJ whole genome shotgun (WGS) entry which is preliminary data.</text>
</comment>
<evidence type="ECO:0000256" key="2">
    <source>
        <dbReference type="ARBA" id="ARBA00022679"/>
    </source>
</evidence>
<dbReference type="OrthoDB" id="5516475at2"/>
<feature type="transmembrane region" description="Helical" evidence="6">
    <location>
        <begin position="120"/>
        <end position="146"/>
    </location>
</feature>
<dbReference type="PANTHER" id="PTHR11558:SF11">
    <property type="entry name" value="SPERMIDINE SYNTHASE"/>
    <property type="match status" value="1"/>
</dbReference>
<dbReference type="RefSeq" id="WP_146389389.1">
    <property type="nucleotide sequence ID" value="NZ_VOHK01000011.1"/>
</dbReference>
<dbReference type="InterPro" id="IPR036259">
    <property type="entry name" value="MFS_trans_sf"/>
</dbReference>
<dbReference type="Proteomes" id="UP000319980">
    <property type="component" value="Unassembled WGS sequence"/>
</dbReference>
<evidence type="ECO:0000256" key="6">
    <source>
        <dbReference type="SAM" id="Phobius"/>
    </source>
</evidence>
<evidence type="ECO:0000313" key="9">
    <source>
        <dbReference type="Proteomes" id="UP000319980"/>
    </source>
</evidence>
<feature type="transmembrane region" description="Helical" evidence="6">
    <location>
        <begin position="186"/>
        <end position="207"/>
    </location>
</feature>
<protein>
    <submittedName>
        <fullName evidence="8">Spermine synthase</fullName>
    </submittedName>
</protein>
<keyword evidence="6" id="KW-0812">Transmembrane</keyword>
<feature type="transmembrane region" description="Helical" evidence="6">
    <location>
        <begin position="418"/>
        <end position="436"/>
    </location>
</feature>
<feature type="transmembrane region" description="Helical" evidence="6">
    <location>
        <begin position="42"/>
        <end position="62"/>
    </location>
</feature>
<evidence type="ECO:0000256" key="4">
    <source>
        <dbReference type="ARBA" id="ARBA00023115"/>
    </source>
</evidence>
<dbReference type="SUPFAM" id="SSF53335">
    <property type="entry name" value="S-adenosyl-L-methionine-dependent methyltransferases"/>
    <property type="match status" value="1"/>
</dbReference>
<feature type="transmembrane region" description="Helical" evidence="6">
    <location>
        <begin position="275"/>
        <end position="294"/>
    </location>
</feature>
<evidence type="ECO:0000259" key="7">
    <source>
        <dbReference type="PROSITE" id="PS51006"/>
    </source>
</evidence>
<feature type="domain" description="PABS" evidence="7">
    <location>
        <begin position="543"/>
        <end position="717"/>
    </location>
</feature>
<dbReference type="InterPro" id="IPR001045">
    <property type="entry name" value="Spermi_synthase"/>
</dbReference>
<keyword evidence="4 5" id="KW-0620">Polyamine biosynthesis</keyword>
<dbReference type="EMBL" id="VOHK01000011">
    <property type="protein sequence ID" value="TWT17272.1"/>
    <property type="molecule type" value="Genomic_DNA"/>
</dbReference>
<feature type="transmembrane region" description="Helical" evidence="6">
    <location>
        <begin position="74"/>
        <end position="100"/>
    </location>
</feature>
<dbReference type="CDD" id="cd02440">
    <property type="entry name" value="AdoMet_MTases"/>
    <property type="match status" value="1"/>
</dbReference>
<dbReference type="GO" id="GO:0005829">
    <property type="term" value="C:cytosol"/>
    <property type="evidence" value="ECO:0007669"/>
    <property type="project" value="TreeGrafter"/>
</dbReference>
<feature type="transmembrane region" description="Helical" evidence="6">
    <location>
        <begin position="158"/>
        <end position="180"/>
    </location>
</feature>
<feature type="transmembrane region" description="Helical" evidence="6">
    <location>
        <begin position="448"/>
        <end position="466"/>
    </location>
</feature>
<evidence type="ECO:0000256" key="1">
    <source>
        <dbReference type="ARBA" id="ARBA00007867"/>
    </source>
</evidence>
<sequence>MFKVSRLAFALLVLFVLSGFAGLIYQSVWSHYLGLTLGHAAYAQTLVLAIFMGGMAIGAWLASIYSIRWKRLILGYAVVEFAIGVFGLVFHPLFVGYTSISQETILPAFSNASLAHGYQWLTATLLITPQSVLLGATFPLMSAGLIRVLPNEHGEVLGGLYFTNSLGAAFGALLATFWLLPAVGMPGTVMTAGIVNIIVAIGAWALAKSLHEEDYVPVGHRQAAGAADTVASAEVKHLGRVLVWSTAISGAASFIYEVGWVRLLNQVFGTTIHSFELMLAAFIFGLAFGGLWVRKRAKHILEPVRYVGYVQVWMAIAALVSVPIFTQSFHWAGWIMGGLSPSASGYTLFEMATAAISLLVMFPAAFLAGMTLPLFTLALLRAGAGERSIGRIYAANTLGAIFGVVLAMHLLIPLIGVRLAVTFGALLDGLVGLYLLRVINPARLTRPVAFVALAMVAATGFSLVYGKPDPLKQIAGVFRTGLVELASAKVEFMRDGKTATVAVFTNGNMKAIATNGKPDASLTKASEEPSTDEITMIMAGALPLSLHPAPKKIAVIGWGSGLTTHTLLGSPLPEIVDTIEIEKAMVEGAKLYGDRVSRAYEDPRSRIHIDDARTFFSTGARKYDAIISEPSNPWVSGVAGLFTQEFYAFLKRHLNDGGMLVQWLHTYEINDALVGTMLAALAEEFPHTDLYVTNSSDLLILARVDGGEPIPRSFAESGSDLRDELDRVGLDRVEQIQLRYIGSARVLRNFIRLTDATPHSDYFPTVSLQAPRTRFMRSASTLLQHLVINGMPVLDVLDCRMPVAGDVGMPSTSISTFSEMRATAIAVSNALVNPDRLTMTALAKQSPELVDAVWTTLASSQRLVEDPDELAGWSYEVARLAGITIGALPGQDHLATWVEPVWLPAGALSRPEVASILDAYSSAARRSVSEMRLSAEKVLALPVDSLSPNLREQMLVIAMLGALAENDNAAVAKLDEKWGATLKGAGQHRPTRSYLLAWADSDEPTCLRDDP</sequence>
<dbReference type="Pfam" id="PF01564">
    <property type="entry name" value="Spermine_synth"/>
    <property type="match status" value="1"/>
</dbReference>
<evidence type="ECO:0000256" key="5">
    <source>
        <dbReference type="PROSITE-ProRule" id="PRU00354"/>
    </source>
</evidence>
<comment type="caution">
    <text evidence="5">Lacks conserved residue(s) required for the propagation of feature annotation.</text>
</comment>
<evidence type="ECO:0000256" key="3">
    <source>
        <dbReference type="ARBA" id="ARBA00023066"/>
    </source>
</evidence>
<dbReference type="GO" id="GO:0008295">
    <property type="term" value="P:spermidine biosynthetic process"/>
    <property type="evidence" value="ECO:0007669"/>
    <property type="project" value="UniProtKB-KW"/>
</dbReference>
<proteinExistence type="inferred from homology"/>
<dbReference type="Gene3D" id="3.40.50.150">
    <property type="entry name" value="Vaccinia Virus protein VP39"/>
    <property type="match status" value="1"/>
</dbReference>
<comment type="similarity">
    <text evidence="1">Belongs to the spermidine/spermine synthase family.</text>
</comment>
<keyword evidence="6" id="KW-0472">Membrane</keyword>
<keyword evidence="2 5" id="KW-0808">Transferase</keyword>
<reference evidence="8 9" key="1">
    <citation type="journal article" date="2008" name="Int. J. Syst. Evol. Microbiol.">
        <title>Luteimonas marina sp. nov., isolated from seawater.</title>
        <authorList>
            <person name="Baik K.S."/>
            <person name="Park S.C."/>
            <person name="Kim M.S."/>
            <person name="Kim E.M."/>
            <person name="Park C."/>
            <person name="Chun J."/>
            <person name="Seong C.N."/>
        </authorList>
    </citation>
    <scope>NUCLEOTIDE SEQUENCE [LARGE SCALE GENOMIC DNA]</scope>
    <source>
        <strain evidence="8 9">FR1330</strain>
    </source>
</reference>
<dbReference type="InterPro" id="IPR030374">
    <property type="entry name" value="PABS"/>
</dbReference>
<dbReference type="PROSITE" id="PS51006">
    <property type="entry name" value="PABS_2"/>
    <property type="match status" value="1"/>
</dbReference>
<organism evidence="8 9">
    <name type="scientific">Luteimonas marina</name>
    <dbReference type="NCBI Taxonomy" id="488485"/>
    <lineage>
        <taxon>Bacteria</taxon>
        <taxon>Pseudomonadati</taxon>
        <taxon>Pseudomonadota</taxon>
        <taxon>Gammaproteobacteria</taxon>
        <taxon>Lysobacterales</taxon>
        <taxon>Lysobacteraceae</taxon>
        <taxon>Luteimonas</taxon>
    </lineage>
</organism>
<keyword evidence="3" id="KW-0745">Spermidine biosynthesis</keyword>
<feature type="transmembrane region" description="Helical" evidence="6">
    <location>
        <begin position="392"/>
        <end position="412"/>
    </location>
</feature>
<keyword evidence="9" id="KW-1185">Reference proteome</keyword>
<dbReference type="AlphaFoldDB" id="A0A5C5TVE6"/>
<feature type="transmembrane region" description="Helical" evidence="6">
    <location>
        <begin position="306"/>
        <end position="332"/>
    </location>
</feature>
<dbReference type="CDD" id="cd06174">
    <property type="entry name" value="MFS"/>
    <property type="match status" value="1"/>
</dbReference>
<accession>A0A5C5TVE6</accession>
<feature type="transmembrane region" description="Helical" evidence="6">
    <location>
        <begin position="241"/>
        <end position="263"/>
    </location>
</feature>
<name>A0A5C5TVE6_9GAMM</name>
<feature type="transmembrane region" description="Helical" evidence="6">
    <location>
        <begin position="352"/>
        <end position="380"/>
    </location>
</feature>
<dbReference type="InterPro" id="IPR029063">
    <property type="entry name" value="SAM-dependent_MTases_sf"/>
</dbReference>
<evidence type="ECO:0000313" key="8">
    <source>
        <dbReference type="EMBL" id="TWT17272.1"/>
    </source>
</evidence>
<dbReference type="PANTHER" id="PTHR11558">
    <property type="entry name" value="SPERMIDINE/SPERMINE SYNTHASE"/>
    <property type="match status" value="1"/>
</dbReference>
<dbReference type="GO" id="GO:0004766">
    <property type="term" value="F:spermidine synthase activity"/>
    <property type="evidence" value="ECO:0007669"/>
    <property type="project" value="TreeGrafter"/>
</dbReference>